<gene>
    <name evidence="13" type="ORF">NCTC10783_03392</name>
</gene>
<keyword evidence="4" id="KW-0276">Fatty acid metabolism</keyword>
<dbReference type="PANTHER" id="PTHR11351:SF33">
    <property type="entry name" value="DELTA-9 FATTY ACID DESATURASE, DESA"/>
    <property type="match status" value="1"/>
</dbReference>
<dbReference type="Pfam" id="PF00487">
    <property type="entry name" value="FA_desaturase"/>
    <property type="match status" value="1"/>
</dbReference>
<sequence>MWYHGILQPTLWQLIVATLALTHVSIISVTLYLHRHSAHRSVQLHPALKHFFRFWLWLTTGMNTRAWTAVHRRHHACCETPDDPHSPRFKGLLTVLLRGAELYRAEARNPETLQTYGRGCPDDWLERRLYSRFPNAGLGLMLGVDLVLFGVAGLTVWALQMIWIAFWAAGVINGLGHAFGYRTFECPDDSSNLLPWGVLVGGEELHNNHHAYPGSAKLSVQAWEFDLGWAWICLLRALGLAQVNRGLPTIQWDCDKRALDLEASGVILRNRLLVMAQYGKRVMRPLAREESARCDAATRHLLRRASRLLVRDPDRLSDLQQSLFHSAVGRSQVMQLACAHRLALQRTWSDAGADLGEVHAALKRWVTEAEASGIRPLREFAGLLCSYSLYAPRQIVP</sequence>
<dbReference type="GO" id="GO:0008483">
    <property type="term" value="F:transaminase activity"/>
    <property type="evidence" value="ECO:0007669"/>
    <property type="project" value="UniProtKB-KW"/>
</dbReference>
<dbReference type="Proteomes" id="UP000278078">
    <property type="component" value="Chromosome"/>
</dbReference>
<reference evidence="13 14" key="1">
    <citation type="submission" date="2018-12" db="EMBL/GenBank/DDBJ databases">
        <authorList>
            <consortium name="Pathogen Informatics"/>
        </authorList>
    </citation>
    <scope>NUCLEOTIDE SEQUENCE [LARGE SCALE GENOMIC DNA]</scope>
    <source>
        <strain evidence="13 14">NCTC10783</strain>
    </source>
</reference>
<keyword evidence="3 10" id="KW-0812">Transmembrane</keyword>
<keyword evidence="7" id="KW-0408">Iron</keyword>
<keyword evidence="9 10" id="KW-0472">Membrane</keyword>
<evidence type="ECO:0000256" key="1">
    <source>
        <dbReference type="ARBA" id="ARBA00004141"/>
    </source>
</evidence>
<dbReference type="AlphaFoldDB" id="A0A448BQA6"/>
<proteinExistence type="inferred from homology"/>
<comment type="similarity">
    <text evidence="2">Belongs to the fatty acid desaturase type 2 family.</text>
</comment>
<evidence type="ECO:0000256" key="7">
    <source>
        <dbReference type="ARBA" id="ARBA00023004"/>
    </source>
</evidence>
<protein>
    <submittedName>
        <fullName evidence="13">Aminotransferase</fullName>
    </submittedName>
</protein>
<dbReference type="InterPro" id="IPR005804">
    <property type="entry name" value="FA_desaturase_dom"/>
</dbReference>
<dbReference type="PANTHER" id="PTHR11351">
    <property type="entry name" value="ACYL-COA DESATURASE"/>
    <property type="match status" value="1"/>
</dbReference>
<dbReference type="SMR" id="A0A448BQA6"/>
<evidence type="ECO:0000256" key="10">
    <source>
        <dbReference type="SAM" id="Phobius"/>
    </source>
</evidence>
<accession>A0A448BQA6</accession>
<evidence type="ECO:0000259" key="12">
    <source>
        <dbReference type="Pfam" id="PF01610"/>
    </source>
</evidence>
<evidence type="ECO:0000256" key="3">
    <source>
        <dbReference type="ARBA" id="ARBA00022692"/>
    </source>
</evidence>
<evidence type="ECO:0000313" key="14">
    <source>
        <dbReference type="Proteomes" id="UP000278078"/>
    </source>
</evidence>
<dbReference type="EMBL" id="LR134300">
    <property type="protein sequence ID" value="VEE47507.1"/>
    <property type="molecule type" value="Genomic_DNA"/>
</dbReference>
<evidence type="ECO:0000259" key="11">
    <source>
        <dbReference type="Pfam" id="PF00487"/>
    </source>
</evidence>
<dbReference type="InterPro" id="IPR015876">
    <property type="entry name" value="Acyl-CoA_DS"/>
</dbReference>
<feature type="domain" description="Fatty acid desaturase" evidence="11">
    <location>
        <begin position="12"/>
        <end position="214"/>
    </location>
</feature>
<dbReference type="GO" id="GO:0016717">
    <property type="term" value="F:oxidoreductase activity, acting on paired donors, with oxidation of a pair of donors resulting in the reduction of molecular oxygen to two molecules of water"/>
    <property type="evidence" value="ECO:0007669"/>
    <property type="project" value="InterPro"/>
</dbReference>
<keyword evidence="13" id="KW-0808">Transferase</keyword>
<feature type="transmembrane region" description="Helical" evidence="10">
    <location>
        <begin position="12"/>
        <end position="33"/>
    </location>
</feature>
<keyword evidence="6" id="KW-0560">Oxidoreductase</keyword>
<evidence type="ECO:0000313" key="13">
    <source>
        <dbReference type="EMBL" id="VEE47507.1"/>
    </source>
</evidence>
<keyword evidence="13" id="KW-0032">Aminotransferase</keyword>
<organism evidence="13 14">
    <name type="scientific">Pseudomonas fluorescens</name>
    <dbReference type="NCBI Taxonomy" id="294"/>
    <lineage>
        <taxon>Bacteria</taxon>
        <taxon>Pseudomonadati</taxon>
        <taxon>Pseudomonadota</taxon>
        <taxon>Gammaproteobacteria</taxon>
        <taxon>Pseudomonadales</taxon>
        <taxon>Pseudomonadaceae</taxon>
        <taxon>Pseudomonas</taxon>
    </lineage>
</organism>
<evidence type="ECO:0000256" key="5">
    <source>
        <dbReference type="ARBA" id="ARBA00022989"/>
    </source>
</evidence>
<keyword evidence="5 10" id="KW-1133">Transmembrane helix</keyword>
<dbReference type="CDD" id="cd03505">
    <property type="entry name" value="Delta9-FADS-like"/>
    <property type="match status" value="1"/>
</dbReference>
<comment type="subcellular location">
    <subcellularLocation>
        <location evidence="1">Membrane</location>
        <topology evidence="1">Multi-pass membrane protein</topology>
    </subcellularLocation>
</comment>
<feature type="transmembrane region" description="Helical" evidence="10">
    <location>
        <begin position="136"/>
        <end position="156"/>
    </location>
</feature>
<dbReference type="GO" id="GO:0016020">
    <property type="term" value="C:membrane"/>
    <property type="evidence" value="ECO:0007669"/>
    <property type="project" value="UniProtKB-SubCell"/>
</dbReference>
<evidence type="ECO:0000256" key="2">
    <source>
        <dbReference type="ARBA" id="ARBA00008749"/>
    </source>
</evidence>
<evidence type="ECO:0000256" key="9">
    <source>
        <dbReference type="ARBA" id="ARBA00023136"/>
    </source>
</evidence>
<feature type="domain" description="Transposase IS204/IS1001/IS1096/IS1165 DDE" evidence="12">
    <location>
        <begin position="282"/>
        <end position="384"/>
    </location>
</feature>
<dbReference type="PRINTS" id="PR00075">
    <property type="entry name" value="FACDDSATRASE"/>
</dbReference>
<dbReference type="Pfam" id="PF01610">
    <property type="entry name" value="DDE_Tnp_ISL3"/>
    <property type="match status" value="1"/>
</dbReference>
<evidence type="ECO:0000256" key="6">
    <source>
        <dbReference type="ARBA" id="ARBA00023002"/>
    </source>
</evidence>
<keyword evidence="8" id="KW-0443">Lipid metabolism</keyword>
<name>A0A448BQA6_PSEFL</name>
<evidence type="ECO:0000256" key="4">
    <source>
        <dbReference type="ARBA" id="ARBA00022832"/>
    </source>
</evidence>
<evidence type="ECO:0000256" key="8">
    <source>
        <dbReference type="ARBA" id="ARBA00023098"/>
    </source>
</evidence>
<dbReference type="InterPro" id="IPR002560">
    <property type="entry name" value="Transposase_DDE"/>
</dbReference>
<dbReference type="GO" id="GO:0006631">
    <property type="term" value="P:fatty acid metabolic process"/>
    <property type="evidence" value="ECO:0007669"/>
    <property type="project" value="UniProtKB-KW"/>
</dbReference>